<organism evidence="3 4">
    <name type="scientific">Kingdonia uniflora</name>
    <dbReference type="NCBI Taxonomy" id="39325"/>
    <lineage>
        <taxon>Eukaryota</taxon>
        <taxon>Viridiplantae</taxon>
        <taxon>Streptophyta</taxon>
        <taxon>Embryophyta</taxon>
        <taxon>Tracheophyta</taxon>
        <taxon>Spermatophyta</taxon>
        <taxon>Magnoliopsida</taxon>
        <taxon>Ranunculales</taxon>
        <taxon>Circaeasteraceae</taxon>
        <taxon>Kingdonia</taxon>
    </lineage>
</organism>
<proteinExistence type="predicted"/>
<dbReference type="OrthoDB" id="438440at2759"/>
<dbReference type="InterPro" id="IPR027417">
    <property type="entry name" value="P-loop_NTPase"/>
</dbReference>
<evidence type="ECO:0000256" key="1">
    <source>
        <dbReference type="SAM" id="Phobius"/>
    </source>
</evidence>
<feature type="transmembrane region" description="Helical" evidence="1">
    <location>
        <begin position="404"/>
        <end position="427"/>
    </location>
</feature>
<dbReference type="SUPFAM" id="SSF52540">
    <property type="entry name" value="P-loop containing nucleoside triphosphate hydrolases"/>
    <property type="match status" value="1"/>
</dbReference>
<evidence type="ECO:0000313" key="3">
    <source>
        <dbReference type="EMBL" id="KAF6165467.1"/>
    </source>
</evidence>
<gene>
    <name evidence="3" type="ORF">GIB67_028026</name>
</gene>
<comment type="caution">
    <text evidence="3">The sequence shown here is derived from an EMBL/GenBank/DDBJ whole genome shotgun (WGS) entry which is preliminary data.</text>
</comment>
<dbReference type="PANTHER" id="PTHR47523:SF1">
    <property type="entry name" value="F21O3.11 PROTEIN"/>
    <property type="match status" value="1"/>
</dbReference>
<dbReference type="Proteomes" id="UP000541444">
    <property type="component" value="Unassembled WGS sequence"/>
</dbReference>
<sequence>MSAVGNTMKQNELRDDVLQRPKGILRCSTTVESLPPPPSPVYPLNGLQPELQKMRILVGAPLRFQAKHQIVTDSLTGFPSMDTEFVNPGTKYFLDSFRVGGGGICPDGLNDLIIFCTSDFTTVSKEVCVRTRRVRLVGIEGAGKTSLYNAILGRARLTSTMIADSMQKEPENQEGIAGGLCFSDTAGVNLQDLNLEVARFRDGLSMGVHDLKWRTDLIVLVHNLSHKIPRIYQSNTSQAQPALLLFLNEAKALGIPWVLAITNKFSVSAHLQKAAVNSVLQAYEASPTNAEVINSCPYVTYSATTSSQSWDATDDGDSKGTQKFSFTPINFVRRPFQKKTTILPVEGVTALCQLIHRVLRDNEELSFEDLARDRLLLEMARDEAMVANASRDSQEKGNSMTASAVGASLGAGLGIVLAVVMGAASALRKP</sequence>
<keyword evidence="4" id="KW-1185">Reference proteome</keyword>
<dbReference type="Gene3D" id="3.40.50.300">
    <property type="entry name" value="P-loop containing nucleotide triphosphate hydrolases"/>
    <property type="match status" value="1"/>
</dbReference>
<evidence type="ECO:0000259" key="2">
    <source>
        <dbReference type="Pfam" id="PF01926"/>
    </source>
</evidence>
<feature type="domain" description="G" evidence="2">
    <location>
        <begin position="134"/>
        <end position="231"/>
    </location>
</feature>
<keyword evidence="1" id="KW-0472">Membrane</keyword>
<dbReference type="Pfam" id="PF01926">
    <property type="entry name" value="MMR_HSR1"/>
    <property type="match status" value="1"/>
</dbReference>
<reference evidence="3 4" key="1">
    <citation type="journal article" date="2020" name="IScience">
        <title>Genome Sequencing of the Endangered Kingdonia uniflora (Circaeasteraceae, Ranunculales) Reveals Potential Mechanisms of Evolutionary Specialization.</title>
        <authorList>
            <person name="Sun Y."/>
            <person name="Deng T."/>
            <person name="Zhang A."/>
            <person name="Moore M.J."/>
            <person name="Landis J.B."/>
            <person name="Lin N."/>
            <person name="Zhang H."/>
            <person name="Zhang X."/>
            <person name="Huang J."/>
            <person name="Zhang X."/>
            <person name="Sun H."/>
            <person name="Wang H."/>
        </authorList>
    </citation>
    <scope>NUCLEOTIDE SEQUENCE [LARGE SCALE GENOMIC DNA]</scope>
    <source>
        <strain evidence="3">TB1705</strain>
        <tissue evidence="3">Leaf</tissue>
    </source>
</reference>
<dbReference type="PANTHER" id="PTHR47523">
    <property type="entry name" value="F21O3.11 PROTEIN"/>
    <property type="match status" value="1"/>
</dbReference>
<evidence type="ECO:0000313" key="4">
    <source>
        <dbReference type="Proteomes" id="UP000541444"/>
    </source>
</evidence>
<dbReference type="AlphaFoldDB" id="A0A7J7NE87"/>
<dbReference type="EMBL" id="JACGCM010000852">
    <property type="protein sequence ID" value="KAF6165467.1"/>
    <property type="molecule type" value="Genomic_DNA"/>
</dbReference>
<keyword evidence="1" id="KW-1133">Transmembrane helix</keyword>
<accession>A0A7J7NE87</accession>
<protein>
    <recommendedName>
        <fullName evidence="2">G domain-containing protein</fullName>
    </recommendedName>
</protein>
<keyword evidence="1" id="KW-0812">Transmembrane</keyword>
<dbReference type="InterPro" id="IPR006073">
    <property type="entry name" value="GTP-bd"/>
</dbReference>
<dbReference type="GO" id="GO:0005525">
    <property type="term" value="F:GTP binding"/>
    <property type="evidence" value="ECO:0007669"/>
    <property type="project" value="InterPro"/>
</dbReference>
<name>A0A7J7NE87_9MAGN</name>